<dbReference type="OrthoDB" id="2015333at2759"/>
<dbReference type="Gene3D" id="2.60.40.150">
    <property type="entry name" value="C2 domain"/>
    <property type="match status" value="1"/>
</dbReference>
<evidence type="ECO:0000313" key="5">
    <source>
        <dbReference type="EMBL" id="EIW76820.1"/>
    </source>
</evidence>
<feature type="compositionally biased region" description="Pro residues" evidence="1">
    <location>
        <begin position="1350"/>
        <end position="1361"/>
    </location>
</feature>
<dbReference type="Proteomes" id="UP000053558">
    <property type="component" value="Unassembled WGS sequence"/>
</dbReference>
<gene>
    <name evidence="5" type="ORF">CONPUDRAFT_130149</name>
</gene>
<dbReference type="InterPro" id="IPR035892">
    <property type="entry name" value="C2_domain_sf"/>
</dbReference>
<feature type="region of interest" description="Disordered" evidence="1">
    <location>
        <begin position="376"/>
        <end position="396"/>
    </location>
</feature>
<organism evidence="5 6">
    <name type="scientific">Coniophora puteana (strain RWD-64-598)</name>
    <name type="common">Brown rot fungus</name>
    <dbReference type="NCBI Taxonomy" id="741705"/>
    <lineage>
        <taxon>Eukaryota</taxon>
        <taxon>Fungi</taxon>
        <taxon>Dikarya</taxon>
        <taxon>Basidiomycota</taxon>
        <taxon>Agaricomycotina</taxon>
        <taxon>Agaricomycetes</taxon>
        <taxon>Agaricomycetidae</taxon>
        <taxon>Boletales</taxon>
        <taxon>Coniophorineae</taxon>
        <taxon>Coniophoraceae</taxon>
        <taxon>Coniophora</taxon>
    </lineage>
</organism>
<protein>
    <submittedName>
        <fullName evidence="5">Cytoplasm protein</fullName>
    </submittedName>
</protein>
<dbReference type="Gene3D" id="1.20.58.1100">
    <property type="match status" value="1"/>
</dbReference>
<sequence length="1361" mass="153634">MSTLSRRSRNSISSTHDKRMSKYRVTDDDLFDYTLRVAILSYLTQPKVSDPSSSAASNNGGSASAEVKEKEHYHKIVSGAISNSIVSIADVFKEIGSGSKSVKFPEKLLKHLEQKLQNIAMGKDAAYSDQLTRRVMAVFYGQFMSDSFRKQMKENRSIEELILMFAAQATSALKKEPTLAAGDRWKLELNNQIAQFVKLIREALRNVSHGVSPELQSRLGMYQAKLTPSPGQAAASDSGYETASTTAGAGAGAVHRDSVSSGTGSAQPSISAKVADMPLVMVVAKLFKIPEEAMQGEVDRMRQFCTEKAALMDLKTCSKNLNGGLPFPGQREDFSSDAAWNHWQTMEKSTLSQLMKAMMSVNPDLIKSMPTESVSAAGRPGSVYSQTGSGAATRHGSIGSRRSLYGAVGSIGNAGELADDVTGDDEVPTGMEFTYIPPNPRKFYKRLVEFCLVADLELMFSPEVDDADEVPLTILSGPHLDLINECALRWRIGQPYRVTCFMDLIKQFYERSDVPMECIPEALQAVSKALHDTEIDRWPVHDAEYLQGIYGSLYNIYLSSLYHALDGLPNLKTAEVEPFLHVLDHVRESGLVEQYEADIAARIGDLEERVRQLARERYAEKMGELQGAPGVNRALPMLFMTDEIERVAKQLDKRFAQPILGRVDLVSLFVGVQVPLFIEEVHGSAKRLFESSMNGPTPDIPIQDIFALYRRTKLILSMHSAFCPNGPLEFDVGAFFEPYVRQWLLDTDNKTAQWVQAAIAADKFEADTEQGHSSSIVDLFDSLRSPISFLQDLEWSDEYQEARFFTSLSKTISKAIEMYCRNVEELFMSEMFPRPTDYLQPQKSSAWLEKAKQLAVAAGEKKVEPFNFQPQSCVKLNNVEAARRLLDNMYNQMNVDKVMEVIAQAPPVPEKGERMRFLFAVKIVLAEGLVPLESSPSALLDTFVTLSDPAGNRIAKTRTIYETLSPRWDETFDISVIEPLWLMACIRDRALVGSHDIVGRAYICLDPRKFGDFLTHDIWLKLENHGRVLLRISMEGEKDDVQFYFGRAFRSLKRSEGDMVRIFIDKMAPFIRQSLSRPILRTLLKAGTLGPNYQKAWENVTGLYRSALGSNASEVQIPLPSSEKPRVRPEELTDVEIERAILPLFDYFDANLQTLNTYLSSNAKNMILMRVWKEILMVIEELLVPPLSDVRSEMKPLMDKEVDIVFKWLKFLRDYFYADGEGPVDIEELQNQKYRDVLSIRLYYDWHTDALMEECVRVMQQSLRESVPVKKRVKSVYNQRNLGTIKERKKEKKEEKEVSSNGETIMRILRMRPNTSDFIAQQLQLMTAMQAEQEKQQAKERRRTTRQQQAPPPVPPLPSEL</sequence>
<feature type="compositionally biased region" description="Polar residues" evidence="1">
    <location>
        <begin position="259"/>
        <end position="269"/>
    </location>
</feature>
<dbReference type="InterPro" id="IPR014770">
    <property type="entry name" value="Munc13_1"/>
</dbReference>
<evidence type="ECO:0000256" key="1">
    <source>
        <dbReference type="SAM" id="MobiDB-lite"/>
    </source>
</evidence>
<dbReference type="EMBL" id="JH711585">
    <property type="protein sequence ID" value="EIW76820.1"/>
    <property type="molecule type" value="Genomic_DNA"/>
</dbReference>
<name>A0A5M3MD85_CONPW</name>
<dbReference type="InterPro" id="IPR010439">
    <property type="entry name" value="MUN_dom"/>
</dbReference>
<feature type="domain" description="MHD1" evidence="3">
    <location>
        <begin position="706"/>
        <end position="823"/>
    </location>
</feature>
<comment type="caution">
    <text evidence="5">The sequence shown here is derived from an EMBL/GenBank/DDBJ whole genome shotgun (WGS) entry which is preliminary data.</text>
</comment>
<feature type="domain" description="MHD2" evidence="4">
    <location>
        <begin position="1138"/>
        <end position="1255"/>
    </location>
</feature>
<dbReference type="InterPro" id="IPR014772">
    <property type="entry name" value="Munc13_dom-2"/>
</dbReference>
<feature type="region of interest" description="Disordered" evidence="1">
    <location>
        <begin position="227"/>
        <end position="269"/>
    </location>
</feature>
<feature type="domain" description="C2" evidence="2">
    <location>
        <begin position="898"/>
        <end position="1020"/>
    </location>
</feature>
<dbReference type="InterPro" id="IPR000008">
    <property type="entry name" value="C2_dom"/>
</dbReference>
<dbReference type="PROSITE" id="PS51259">
    <property type="entry name" value="MHD2"/>
    <property type="match status" value="1"/>
</dbReference>
<dbReference type="OMA" id="VLKSPKW"/>
<dbReference type="PROSITE" id="PS51258">
    <property type="entry name" value="MHD1"/>
    <property type="match status" value="1"/>
</dbReference>
<dbReference type="SMART" id="SM00239">
    <property type="entry name" value="C2"/>
    <property type="match status" value="1"/>
</dbReference>
<dbReference type="CDD" id="cd04043">
    <property type="entry name" value="C2_Munc13_fungal"/>
    <property type="match status" value="1"/>
</dbReference>
<keyword evidence="6" id="KW-1185">Reference proteome</keyword>
<feature type="region of interest" description="Disordered" evidence="1">
    <location>
        <begin position="1329"/>
        <end position="1361"/>
    </location>
</feature>
<reference evidence="6" key="1">
    <citation type="journal article" date="2012" name="Science">
        <title>The Paleozoic origin of enzymatic lignin decomposition reconstructed from 31 fungal genomes.</title>
        <authorList>
            <person name="Floudas D."/>
            <person name="Binder M."/>
            <person name="Riley R."/>
            <person name="Barry K."/>
            <person name="Blanchette R.A."/>
            <person name="Henrissat B."/>
            <person name="Martinez A.T."/>
            <person name="Otillar R."/>
            <person name="Spatafora J.W."/>
            <person name="Yadav J.S."/>
            <person name="Aerts A."/>
            <person name="Benoit I."/>
            <person name="Boyd A."/>
            <person name="Carlson A."/>
            <person name="Copeland A."/>
            <person name="Coutinho P.M."/>
            <person name="de Vries R.P."/>
            <person name="Ferreira P."/>
            <person name="Findley K."/>
            <person name="Foster B."/>
            <person name="Gaskell J."/>
            <person name="Glotzer D."/>
            <person name="Gorecki P."/>
            <person name="Heitman J."/>
            <person name="Hesse C."/>
            <person name="Hori C."/>
            <person name="Igarashi K."/>
            <person name="Jurgens J.A."/>
            <person name="Kallen N."/>
            <person name="Kersten P."/>
            <person name="Kohler A."/>
            <person name="Kuees U."/>
            <person name="Kumar T.K.A."/>
            <person name="Kuo A."/>
            <person name="LaButti K."/>
            <person name="Larrondo L.F."/>
            <person name="Lindquist E."/>
            <person name="Ling A."/>
            <person name="Lombard V."/>
            <person name="Lucas S."/>
            <person name="Lundell T."/>
            <person name="Martin R."/>
            <person name="McLaughlin D.J."/>
            <person name="Morgenstern I."/>
            <person name="Morin E."/>
            <person name="Murat C."/>
            <person name="Nagy L.G."/>
            <person name="Nolan M."/>
            <person name="Ohm R.A."/>
            <person name="Patyshakuliyeva A."/>
            <person name="Rokas A."/>
            <person name="Ruiz-Duenas F.J."/>
            <person name="Sabat G."/>
            <person name="Salamov A."/>
            <person name="Samejima M."/>
            <person name="Schmutz J."/>
            <person name="Slot J.C."/>
            <person name="St John F."/>
            <person name="Stenlid J."/>
            <person name="Sun H."/>
            <person name="Sun S."/>
            <person name="Syed K."/>
            <person name="Tsang A."/>
            <person name="Wiebenga A."/>
            <person name="Young D."/>
            <person name="Pisabarro A."/>
            <person name="Eastwood D.C."/>
            <person name="Martin F."/>
            <person name="Cullen D."/>
            <person name="Grigoriev I.V."/>
            <person name="Hibbett D.S."/>
        </authorList>
    </citation>
    <scope>NUCLEOTIDE SEQUENCE [LARGE SCALE GENOMIC DNA]</scope>
    <source>
        <strain evidence="6">RWD-64-598 SS2</strain>
    </source>
</reference>
<dbReference type="RefSeq" id="XP_007773148.1">
    <property type="nucleotide sequence ID" value="XM_007774958.1"/>
</dbReference>
<evidence type="ECO:0000259" key="4">
    <source>
        <dbReference type="PROSITE" id="PS51259"/>
    </source>
</evidence>
<dbReference type="Pfam" id="PF06292">
    <property type="entry name" value="MUN"/>
    <property type="match status" value="1"/>
</dbReference>
<dbReference type="PANTHER" id="PTHR47263:SF1">
    <property type="entry name" value="C2 DOMAIN PROTEIN (AFU_ORTHOLOGUE AFUA_7G02350)"/>
    <property type="match status" value="1"/>
</dbReference>
<evidence type="ECO:0000259" key="3">
    <source>
        <dbReference type="PROSITE" id="PS51258"/>
    </source>
</evidence>
<feature type="compositionally biased region" description="Low complexity" evidence="1">
    <location>
        <begin position="52"/>
        <end position="65"/>
    </location>
</feature>
<evidence type="ECO:0000313" key="6">
    <source>
        <dbReference type="Proteomes" id="UP000053558"/>
    </source>
</evidence>
<dbReference type="PANTHER" id="PTHR47263">
    <property type="entry name" value="ADENYLATE CYCLASE ACTIVATION PROTEIN GIT1"/>
    <property type="match status" value="1"/>
</dbReference>
<feature type="region of interest" description="Disordered" evidence="1">
    <location>
        <begin position="47"/>
        <end position="67"/>
    </location>
</feature>
<evidence type="ECO:0000259" key="2">
    <source>
        <dbReference type="PROSITE" id="PS50004"/>
    </source>
</evidence>
<dbReference type="Pfam" id="PF00168">
    <property type="entry name" value="C2"/>
    <property type="match status" value="1"/>
</dbReference>
<dbReference type="SUPFAM" id="SSF49562">
    <property type="entry name" value="C2 domain (Calcium/lipid-binding domain, CaLB)"/>
    <property type="match status" value="1"/>
</dbReference>
<accession>A0A5M3MD85</accession>
<proteinExistence type="predicted"/>
<dbReference type="PROSITE" id="PS50004">
    <property type="entry name" value="C2"/>
    <property type="match status" value="1"/>
</dbReference>
<dbReference type="Gene3D" id="1.10.357.50">
    <property type="match status" value="1"/>
</dbReference>
<dbReference type="InterPro" id="IPR052811">
    <property type="entry name" value="Glucose_resp_signaling"/>
</dbReference>
<dbReference type="KEGG" id="cput:CONPUDRAFT_130149"/>
<dbReference type="GeneID" id="19200246"/>